<gene>
    <name evidence="1" type="ORF">Airi02_015210</name>
</gene>
<protein>
    <submittedName>
        <fullName evidence="1">Membrane protein</fullName>
    </submittedName>
</protein>
<name>A0A9W6RVV2_9ACTN</name>
<dbReference type="Gene3D" id="1.10.620.20">
    <property type="entry name" value="Ribonucleotide Reductase, subunit A"/>
    <property type="match status" value="1"/>
</dbReference>
<dbReference type="EMBL" id="BSTK01000002">
    <property type="protein sequence ID" value="GLY83591.1"/>
    <property type="molecule type" value="Genomic_DNA"/>
</dbReference>
<dbReference type="Pfam" id="PF11583">
    <property type="entry name" value="AurF"/>
    <property type="match status" value="1"/>
</dbReference>
<reference evidence="1" key="1">
    <citation type="submission" date="2023-03" db="EMBL/GenBank/DDBJ databases">
        <title>Actinoallomurus iriomotensis NBRC 103684.</title>
        <authorList>
            <person name="Ichikawa N."/>
            <person name="Sato H."/>
            <person name="Tonouchi N."/>
        </authorList>
    </citation>
    <scope>NUCLEOTIDE SEQUENCE</scope>
    <source>
        <strain evidence="1">NBRC 103684</strain>
    </source>
</reference>
<sequence>MTQPPPPTPGAPIVDDRSYTHVVDRLSRSSVRKNWSPYRDIPWDDPEFDIDPADPRWRLPDADRLSVTRWYQGLSPAVQARLGLWRVTAMMQTGVQFENILKRGLLTFARRLPAGSPAFRYAYHEVIEEANHGMMFREFATRTGLPVPGLPAVRGVLAELVPLLPWLSPELFLIFALAGEEPIDHAQRRVLREASRTHPLQVRIMRIHVAEEARHLSFARHHLRHRVPRLGRLHRTLLALAMPVVVRIVAGLVLGPPRSMNREFAIPRRVRAQAYRDPAWRAEFRAAVAGPRHLAVELGLMTPACARLWRLLGLSDADPRKEEAR</sequence>
<evidence type="ECO:0000313" key="2">
    <source>
        <dbReference type="Proteomes" id="UP001165074"/>
    </source>
</evidence>
<organism evidence="1 2">
    <name type="scientific">Actinoallomurus iriomotensis</name>
    <dbReference type="NCBI Taxonomy" id="478107"/>
    <lineage>
        <taxon>Bacteria</taxon>
        <taxon>Bacillati</taxon>
        <taxon>Actinomycetota</taxon>
        <taxon>Actinomycetes</taxon>
        <taxon>Streptosporangiales</taxon>
        <taxon>Thermomonosporaceae</taxon>
        <taxon>Actinoallomurus</taxon>
    </lineage>
</organism>
<dbReference type="Proteomes" id="UP001165074">
    <property type="component" value="Unassembled WGS sequence"/>
</dbReference>
<dbReference type="SUPFAM" id="SSF47240">
    <property type="entry name" value="Ferritin-like"/>
    <property type="match status" value="1"/>
</dbReference>
<accession>A0A9W6RVV2</accession>
<proteinExistence type="predicted"/>
<dbReference type="InterPro" id="IPR012348">
    <property type="entry name" value="RNR-like"/>
</dbReference>
<comment type="caution">
    <text evidence="1">The sequence shown here is derived from an EMBL/GenBank/DDBJ whole genome shotgun (WGS) entry which is preliminary data.</text>
</comment>
<keyword evidence="2" id="KW-1185">Reference proteome</keyword>
<dbReference type="InterPro" id="IPR009078">
    <property type="entry name" value="Ferritin-like_SF"/>
</dbReference>
<dbReference type="AlphaFoldDB" id="A0A9W6RVV2"/>
<dbReference type="GO" id="GO:0016491">
    <property type="term" value="F:oxidoreductase activity"/>
    <property type="evidence" value="ECO:0007669"/>
    <property type="project" value="InterPro"/>
</dbReference>
<dbReference type="InterPro" id="IPR025859">
    <property type="entry name" value="AurF/CmlI"/>
</dbReference>
<evidence type="ECO:0000313" key="1">
    <source>
        <dbReference type="EMBL" id="GLY83591.1"/>
    </source>
</evidence>